<evidence type="ECO:0000256" key="16">
    <source>
        <dbReference type="ARBA" id="ARBA00032717"/>
    </source>
</evidence>
<dbReference type="RefSeq" id="WP_102950278.1">
    <property type="nucleotide sequence ID" value="NZ_CP024847.1"/>
</dbReference>
<comment type="subunit">
    <text evidence="3">Heterooctamer of two A chains, two B chains, two C chains and two D chains.</text>
</comment>
<feature type="transmembrane region" description="Helical" evidence="18">
    <location>
        <begin position="179"/>
        <end position="199"/>
    </location>
</feature>
<dbReference type="NCBIfam" id="TIGR02842">
    <property type="entry name" value="CyoC"/>
    <property type="match status" value="1"/>
</dbReference>
<evidence type="ECO:0000259" key="19">
    <source>
        <dbReference type="PROSITE" id="PS50253"/>
    </source>
</evidence>
<dbReference type="CDD" id="cd02863">
    <property type="entry name" value="Ubiquinol_oxidase_III"/>
    <property type="match status" value="1"/>
</dbReference>
<evidence type="ECO:0000256" key="12">
    <source>
        <dbReference type="ARBA" id="ARBA00025694"/>
    </source>
</evidence>
<evidence type="ECO:0000256" key="18">
    <source>
        <dbReference type="SAM" id="Phobius"/>
    </source>
</evidence>
<keyword evidence="8" id="KW-0249">Electron transport</keyword>
<name>A0A2I7N3F5_9NEIS</name>
<dbReference type="InterPro" id="IPR035973">
    <property type="entry name" value="Cyt_c_oxidase_su3-like_sf"/>
</dbReference>
<dbReference type="EMBL" id="CP024847">
    <property type="protein sequence ID" value="AUR50978.1"/>
    <property type="molecule type" value="Genomic_DNA"/>
</dbReference>
<keyword evidence="10" id="KW-0560">Oxidoreductase</keyword>
<comment type="similarity">
    <text evidence="2 17">Belongs to the cytochrome c oxidase subunit 3 family.</text>
</comment>
<dbReference type="GO" id="GO:0009486">
    <property type="term" value="F:cytochrome bo3 ubiquinol oxidase activity"/>
    <property type="evidence" value="ECO:0007669"/>
    <property type="project" value="InterPro"/>
</dbReference>
<keyword evidence="11 18" id="KW-0472">Membrane</keyword>
<dbReference type="InterPro" id="IPR013833">
    <property type="entry name" value="Cyt_c_oxidase_su3_a-hlx"/>
</dbReference>
<dbReference type="PROSITE" id="PS50253">
    <property type="entry name" value="COX3"/>
    <property type="match status" value="1"/>
</dbReference>
<sequence>MSTEVLHNNHHHDHDAEATSKVLFGFWIYIMSDCILFASIFATYIVLHGNTFGGPSGKELFEMPYVLIETFLLLISSFTYGLAMQAMYKANKSQVMLWLSITFLLGFGFICMEINEFHHLILEGNGPSRSAFLSAFFTLVGTHGLHVTCGLVWMIMLMLQLNKHGITAVTSRKLGCLSLFWHFLDIVWIFVFTIVYLMGVM</sequence>
<dbReference type="GO" id="GO:0005886">
    <property type="term" value="C:plasma membrane"/>
    <property type="evidence" value="ECO:0007669"/>
    <property type="project" value="UniProtKB-SubCell"/>
</dbReference>
<organism evidence="20 21">
    <name type="scientific">Aquella oligotrophica</name>
    <dbReference type="NCBI Taxonomy" id="2067065"/>
    <lineage>
        <taxon>Bacteria</taxon>
        <taxon>Pseudomonadati</taxon>
        <taxon>Pseudomonadota</taxon>
        <taxon>Betaproteobacteria</taxon>
        <taxon>Neisseriales</taxon>
        <taxon>Neisseriaceae</taxon>
        <taxon>Aquella</taxon>
    </lineage>
</organism>
<dbReference type="PANTHER" id="PTHR11403">
    <property type="entry name" value="CYTOCHROME C OXIDASE SUBUNIT III"/>
    <property type="match status" value="1"/>
</dbReference>
<evidence type="ECO:0000256" key="15">
    <source>
        <dbReference type="ARBA" id="ARBA00032189"/>
    </source>
</evidence>
<dbReference type="Gene3D" id="1.20.120.80">
    <property type="entry name" value="Cytochrome c oxidase, subunit III, four-helix bundle"/>
    <property type="match status" value="1"/>
</dbReference>
<dbReference type="InterPro" id="IPR033946">
    <property type="entry name" value="Ubiquinol_oxase_su3_dom"/>
</dbReference>
<evidence type="ECO:0000256" key="11">
    <source>
        <dbReference type="ARBA" id="ARBA00023136"/>
    </source>
</evidence>
<evidence type="ECO:0000256" key="17">
    <source>
        <dbReference type="RuleBase" id="RU003376"/>
    </source>
</evidence>
<feature type="transmembrane region" description="Helical" evidence="18">
    <location>
        <begin position="95"/>
        <end position="115"/>
    </location>
</feature>
<feature type="transmembrane region" description="Helical" evidence="18">
    <location>
        <begin position="135"/>
        <end position="159"/>
    </location>
</feature>
<evidence type="ECO:0000256" key="2">
    <source>
        <dbReference type="ARBA" id="ARBA00010581"/>
    </source>
</evidence>
<dbReference type="InterPro" id="IPR014206">
    <property type="entry name" value="Cyt_c_ubiqinol_oxidase_su3"/>
</dbReference>
<dbReference type="PANTHER" id="PTHR11403:SF2">
    <property type="entry name" value="CYTOCHROME BO(3) UBIQUINOL OXIDASE SUBUNIT 3"/>
    <property type="match status" value="1"/>
</dbReference>
<keyword evidence="7 17" id="KW-0812">Transmembrane</keyword>
<dbReference type="AlphaFoldDB" id="A0A2I7N3F5"/>
<dbReference type="FunFam" id="1.20.120.80:FF:000001">
    <property type="entry name" value="Cytochrome (Ubi)quinol oxidase subunit III"/>
    <property type="match status" value="1"/>
</dbReference>
<evidence type="ECO:0000313" key="21">
    <source>
        <dbReference type="Proteomes" id="UP000236655"/>
    </source>
</evidence>
<dbReference type="GO" id="GO:0004129">
    <property type="term" value="F:cytochrome-c oxidase activity"/>
    <property type="evidence" value="ECO:0007669"/>
    <property type="project" value="InterPro"/>
</dbReference>
<evidence type="ECO:0000256" key="3">
    <source>
        <dbReference type="ARBA" id="ARBA00011700"/>
    </source>
</evidence>
<dbReference type="GO" id="GO:0019646">
    <property type="term" value="P:aerobic electron transport chain"/>
    <property type="evidence" value="ECO:0007669"/>
    <property type="project" value="InterPro"/>
</dbReference>
<dbReference type="Proteomes" id="UP000236655">
    <property type="component" value="Chromosome"/>
</dbReference>
<dbReference type="InterPro" id="IPR000298">
    <property type="entry name" value="Cyt_c_oxidase-like_su3"/>
</dbReference>
<keyword evidence="5" id="KW-0813">Transport</keyword>
<dbReference type="InterPro" id="IPR024791">
    <property type="entry name" value="Cyt_c/ubiquinol_Oxase_su3"/>
</dbReference>
<evidence type="ECO:0000256" key="14">
    <source>
        <dbReference type="ARBA" id="ARBA00031884"/>
    </source>
</evidence>
<evidence type="ECO:0000256" key="4">
    <source>
        <dbReference type="ARBA" id="ARBA00014687"/>
    </source>
</evidence>
<protein>
    <recommendedName>
        <fullName evidence="4">Cytochrome bo(3) ubiquinol oxidase subunit 3</fullName>
    </recommendedName>
    <alternativeName>
        <fullName evidence="15">Cytochrome o ubiquinol oxidase subunit 3</fullName>
    </alternativeName>
    <alternativeName>
        <fullName evidence="13">Oxidase bo(3) subunit 3</fullName>
    </alternativeName>
    <alternativeName>
        <fullName evidence="16">Ubiquinol oxidase polypeptide III</fullName>
    </alternativeName>
    <alternativeName>
        <fullName evidence="14">Ubiquinol oxidase subunit 3</fullName>
    </alternativeName>
</protein>
<evidence type="ECO:0000256" key="10">
    <source>
        <dbReference type="ARBA" id="ARBA00023002"/>
    </source>
</evidence>
<dbReference type="OrthoDB" id="9810850at2"/>
<dbReference type="SUPFAM" id="SSF81452">
    <property type="entry name" value="Cytochrome c oxidase subunit III-like"/>
    <property type="match status" value="1"/>
</dbReference>
<comment type="function">
    <text evidence="12">Cytochrome bo(3) ubiquinol terminal oxidase is the component of the aerobic respiratory chain of E.coli that predominates when cells are grown at high aeration. Has proton pump activity across the membrane in addition to electron transfer, pumping 2 protons/electron.</text>
</comment>
<accession>A0A2I7N3F5</accession>
<evidence type="ECO:0000256" key="8">
    <source>
        <dbReference type="ARBA" id="ARBA00022982"/>
    </source>
</evidence>
<reference evidence="21" key="1">
    <citation type="submission" date="2017-11" db="EMBL/GenBank/DDBJ databases">
        <authorList>
            <person name="Chan K.G."/>
            <person name="Lee L.S."/>
        </authorList>
    </citation>
    <scope>NUCLEOTIDE SEQUENCE [LARGE SCALE GENOMIC DNA]</scope>
    <source>
        <strain evidence="21">DSM 100970</strain>
    </source>
</reference>
<feature type="domain" description="Heme-copper oxidase subunit III family profile" evidence="19">
    <location>
        <begin position="1"/>
        <end position="200"/>
    </location>
</feature>
<proteinExistence type="inferred from homology"/>
<evidence type="ECO:0000256" key="6">
    <source>
        <dbReference type="ARBA" id="ARBA00022475"/>
    </source>
</evidence>
<keyword evidence="21" id="KW-1185">Reference proteome</keyword>
<keyword evidence="9 18" id="KW-1133">Transmembrane helix</keyword>
<comment type="subcellular location">
    <subcellularLocation>
        <location evidence="1 17">Cell membrane</location>
        <topology evidence="1 17">Multi-pass membrane protein</topology>
    </subcellularLocation>
</comment>
<feature type="transmembrane region" description="Helical" evidence="18">
    <location>
        <begin position="65"/>
        <end position="83"/>
    </location>
</feature>
<keyword evidence="6" id="KW-1003">Cell membrane</keyword>
<evidence type="ECO:0000256" key="1">
    <source>
        <dbReference type="ARBA" id="ARBA00004651"/>
    </source>
</evidence>
<dbReference type="Pfam" id="PF00510">
    <property type="entry name" value="COX3"/>
    <property type="match status" value="1"/>
</dbReference>
<evidence type="ECO:0000256" key="9">
    <source>
        <dbReference type="ARBA" id="ARBA00022989"/>
    </source>
</evidence>
<evidence type="ECO:0000256" key="5">
    <source>
        <dbReference type="ARBA" id="ARBA00022448"/>
    </source>
</evidence>
<dbReference type="KEGG" id="nba:CUN60_01210"/>
<evidence type="ECO:0000256" key="7">
    <source>
        <dbReference type="ARBA" id="ARBA00022692"/>
    </source>
</evidence>
<feature type="transmembrane region" description="Helical" evidence="18">
    <location>
        <begin position="22"/>
        <end position="45"/>
    </location>
</feature>
<evidence type="ECO:0000313" key="20">
    <source>
        <dbReference type="EMBL" id="AUR50978.1"/>
    </source>
</evidence>
<gene>
    <name evidence="20" type="primary">cyoC</name>
    <name evidence="20" type="ORF">CUN60_01210</name>
</gene>
<evidence type="ECO:0000256" key="13">
    <source>
        <dbReference type="ARBA" id="ARBA00030072"/>
    </source>
</evidence>